<dbReference type="InterPro" id="IPR032675">
    <property type="entry name" value="LRR_dom_sf"/>
</dbReference>
<dbReference type="GO" id="GO:0005737">
    <property type="term" value="C:cytoplasm"/>
    <property type="evidence" value="ECO:0000318"/>
    <property type="project" value="GO_Central"/>
</dbReference>
<feature type="domain" description="F-box" evidence="2">
    <location>
        <begin position="48"/>
        <end position="86"/>
    </location>
</feature>
<dbReference type="InterPro" id="IPR001810">
    <property type="entry name" value="F-box_dom"/>
</dbReference>
<accession>G7KEF9</accession>
<dbReference type="Gene3D" id="3.80.10.10">
    <property type="entry name" value="Ribonuclease Inhibitor"/>
    <property type="match status" value="4"/>
</dbReference>
<feature type="region of interest" description="Disordered" evidence="1">
    <location>
        <begin position="18"/>
        <end position="37"/>
    </location>
</feature>
<dbReference type="AlphaFoldDB" id="G7KEF9"/>
<dbReference type="InterPro" id="IPR006553">
    <property type="entry name" value="Leu-rich_rpt_Cys-con_subtyp"/>
</dbReference>
<evidence type="ECO:0000313" key="4">
    <source>
        <dbReference type="EnsemblPlants" id="AET00780"/>
    </source>
</evidence>
<evidence type="ECO:0000313" key="3">
    <source>
        <dbReference type="EMBL" id="AET00780.2"/>
    </source>
</evidence>
<protein>
    <submittedName>
        <fullName evidence="3">F-box/LRR protein</fullName>
    </submittedName>
</protein>
<dbReference type="SUPFAM" id="SSF52047">
    <property type="entry name" value="RNI-like"/>
    <property type="match status" value="2"/>
</dbReference>
<dbReference type="FunFam" id="3.80.10.10:FF:000930">
    <property type="entry name" value="F-box/LRR-repeat protein 20"/>
    <property type="match status" value="1"/>
</dbReference>
<sequence length="649" mass="73660">MKRKRASLRQLAASLKTTMESTQSKTKITMESSNAKKRRKSISSGSYLPDECWECVFKFLKDDNHYLKSLSLVSKQFLSITNTLRFSLTICDQTLPFLPTLFHRFTNLTSLNLSRFYGNLNKLLCQISHFPLKLTSLKLSDQSVIPAFGFRAFSKKITTLTSLTCYEMHYINSSDLLLISDCFPLLEVLDLRYPTQCNYDELEELALFKLRKVNLSGHYHVDKLIFQLFKNCKFLEEAILLTCFDTTFDGLASALRQRPTLRSLSFSNTFGPVDQTYESTYITSHFRSTLASFKYLTSLDLLSSNISDVFLISIAIQGLPLTRLVLQNCTGYSYSGIICLLSKCQHLKHLDLENAVFLKDEHVVEMSSFLGDLVSINLASCPMVTVSAFFVLLRNCPSLGDINMEDTGIGKESLESSRSLMNFVAYPQLKYLRLAHNPWLFDEDITMFASIFPNLQLLDLSNCCRIFEEGIVQVLRMCCNIRHLNLSKCSIVRLEIDFEVPKLEVLNLSYTKVDDEALYMISKSCCGLLKLSLQDCNDVTKKGVKHVVENCTQLRKISLNGCFKVHANVVSLMVFSRPSLRRIRAPPAPMGAFSGRKLELYSGIRVLFFEDTEDLEAHCVDNIIASASVDFVAVQNLKPPVMNKIRKQS</sequence>
<dbReference type="SUPFAM" id="SSF81383">
    <property type="entry name" value="F-box domain"/>
    <property type="match status" value="1"/>
</dbReference>
<dbReference type="PaxDb" id="3880-AET00780"/>
<keyword evidence="5" id="KW-1185">Reference proteome</keyword>
<evidence type="ECO:0000313" key="5">
    <source>
        <dbReference type="Proteomes" id="UP000002051"/>
    </source>
</evidence>
<dbReference type="HOGENOM" id="CLU_028145_1_1_1"/>
<dbReference type="PANTHER" id="PTHR13318">
    <property type="entry name" value="PARTNER OF PAIRED, ISOFORM B-RELATED"/>
    <property type="match status" value="1"/>
</dbReference>
<dbReference type="InterPro" id="IPR036047">
    <property type="entry name" value="F-box-like_dom_sf"/>
</dbReference>
<dbReference type="Proteomes" id="UP000002051">
    <property type="component" value="Chromosome 5"/>
</dbReference>
<reference evidence="3 5" key="2">
    <citation type="journal article" date="2014" name="BMC Genomics">
        <title>An improved genome release (version Mt4.0) for the model legume Medicago truncatula.</title>
        <authorList>
            <person name="Tang H."/>
            <person name="Krishnakumar V."/>
            <person name="Bidwell S."/>
            <person name="Rosen B."/>
            <person name="Chan A."/>
            <person name="Zhou S."/>
            <person name="Gentzbittel L."/>
            <person name="Childs K.L."/>
            <person name="Yandell M."/>
            <person name="Gundlach H."/>
            <person name="Mayer K.F."/>
            <person name="Schwartz D.C."/>
            <person name="Town C.D."/>
        </authorList>
    </citation>
    <scope>GENOME REANNOTATION</scope>
    <source>
        <strain evidence="4 5">cv. Jemalong A17</strain>
    </source>
</reference>
<reference evidence="4" key="3">
    <citation type="submission" date="2015-04" db="UniProtKB">
        <authorList>
            <consortium name="EnsemblPlants"/>
        </authorList>
    </citation>
    <scope>IDENTIFICATION</scope>
    <source>
        <strain evidence="4">cv. Jemalong A17</strain>
    </source>
</reference>
<dbReference type="EMBL" id="CM001221">
    <property type="protein sequence ID" value="AET00780.2"/>
    <property type="molecule type" value="Genomic_DNA"/>
</dbReference>
<dbReference type="eggNOG" id="KOG1947">
    <property type="taxonomic scope" value="Eukaryota"/>
</dbReference>
<dbReference type="SMART" id="SM00367">
    <property type="entry name" value="LRR_CC"/>
    <property type="match status" value="7"/>
</dbReference>
<reference evidence="3 5" key="1">
    <citation type="journal article" date="2011" name="Nature">
        <title>The Medicago genome provides insight into the evolution of rhizobial symbioses.</title>
        <authorList>
            <person name="Young N.D."/>
            <person name="Debelle F."/>
            <person name="Oldroyd G.E."/>
            <person name="Geurts R."/>
            <person name="Cannon S.B."/>
            <person name="Udvardi M.K."/>
            <person name="Benedito V.A."/>
            <person name="Mayer K.F."/>
            <person name="Gouzy J."/>
            <person name="Schoof H."/>
            <person name="Van de Peer Y."/>
            <person name="Proost S."/>
            <person name="Cook D.R."/>
            <person name="Meyers B.C."/>
            <person name="Spannagl M."/>
            <person name="Cheung F."/>
            <person name="De Mita S."/>
            <person name="Krishnakumar V."/>
            <person name="Gundlach H."/>
            <person name="Zhou S."/>
            <person name="Mudge J."/>
            <person name="Bharti A.K."/>
            <person name="Murray J.D."/>
            <person name="Naoumkina M.A."/>
            <person name="Rosen B."/>
            <person name="Silverstein K.A."/>
            <person name="Tang H."/>
            <person name="Rombauts S."/>
            <person name="Zhao P.X."/>
            <person name="Zhou P."/>
            <person name="Barbe V."/>
            <person name="Bardou P."/>
            <person name="Bechner M."/>
            <person name="Bellec A."/>
            <person name="Berger A."/>
            <person name="Berges H."/>
            <person name="Bidwell S."/>
            <person name="Bisseling T."/>
            <person name="Choisne N."/>
            <person name="Couloux A."/>
            <person name="Denny R."/>
            <person name="Deshpande S."/>
            <person name="Dai X."/>
            <person name="Doyle J.J."/>
            <person name="Dudez A.M."/>
            <person name="Farmer A.D."/>
            <person name="Fouteau S."/>
            <person name="Franken C."/>
            <person name="Gibelin C."/>
            <person name="Gish J."/>
            <person name="Goldstein S."/>
            <person name="Gonzalez A.J."/>
            <person name="Green P.J."/>
            <person name="Hallab A."/>
            <person name="Hartog M."/>
            <person name="Hua A."/>
            <person name="Humphray S.J."/>
            <person name="Jeong D.H."/>
            <person name="Jing Y."/>
            <person name="Jocker A."/>
            <person name="Kenton S.M."/>
            <person name="Kim D.J."/>
            <person name="Klee K."/>
            <person name="Lai H."/>
            <person name="Lang C."/>
            <person name="Lin S."/>
            <person name="Macmil S.L."/>
            <person name="Magdelenat G."/>
            <person name="Matthews L."/>
            <person name="McCorrison J."/>
            <person name="Monaghan E.L."/>
            <person name="Mun J.H."/>
            <person name="Najar F.Z."/>
            <person name="Nicholson C."/>
            <person name="Noirot C."/>
            <person name="O'Bleness M."/>
            <person name="Paule C.R."/>
            <person name="Poulain J."/>
            <person name="Prion F."/>
            <person name="Qin B."/>
            <person name="Qu C."/>
            <person name="Retzel E.F."/>
            <person name="Riddle C."/>
            <person name="Sallet E."/>
            <person name="Samain S."/>
            <person name="Samson N."/>
            <person name="Sanders I."/>
            <person name="Saurat O."/>
            <person name="Scarpelli C."/>
            <person name="Schiex T."/>
            <person name="Segurens B."/>
            <person name="Severin A.J."/>
            <person name="Sherrier D.J."/>
            <person name="Shi R."/>
            <person name="Sims S."/>
            <person name="Singer S.R."/>
            <person name="Sinharoy S."/>
            <person name="Sterck L."/>
            <person name="Viollet A."/>
            <person name="Wang B.B."/>
            <person name="Wang K."/>
            <person name="Wang M."/>
            <person name="Wang X."/>
            <person name="Warfsmann J."/>
            <person name="Weissenbach J."/>
            <person name="White D.D."/>
            <person name="White J.D."/>
            <person name="Wiley G.B."/>
            <person name="Wincker P."/>
            <person name="Xing Y."/>
            <person name="Yang L."/>
            <person name="Yao Z."/>
            <person name="Ying F."/>
            <person name="Zhai J."/>
            <person name="Zhou L."/>
            <person name="Zuber A."/>
            <person name="Denarie J."/>
            <person name="Dixon R.A."/>
            <person name="May G.D."/>
            <person name="Schwartz D.C."/>
            <person name="Rogers J."/>
            <person name="Quetier F."/>
            <person name="Town C.D."/>
            <person name="Roe B.A."/>
        </authorList>
    </citation>
    <scope>NUCLEOTIDE SEQUENCE [LARGE SCALE GENOMIC DNA]</scope>
    <source>
        <strain evidence="3">A17</strain>
        <strain evidence="4 5">cv. Jemalong A17</strain>
    </source>
</reference>
<evidence type="ECO:0000259" key="2">
    <source>
        <dbReference type="Pfam" id="PF00646"/>
    </source>
</evidence>
<dbReference type="Pfam" id="PF00646">
    <property type="entry name" value="F-box"/>
    <property type="match status" value="1"/>
</dbReference>
<dbReference type="Gene3D" id="1.20.1280.50">
    <property type="match status" value="1"/>
</dbReference>
<organism evidence="3 5">
    <name type="scientific">Medicago truncatula</name>
    <name type="common">Barrel medic</name>
    <name type="synonym">Medicago tribuloides</name>
    <dbReference type="NCBI Taxonomy" id="3880"/>
    <lineage>
        <taxon>Eukaryota</taxon>
        <taxon>Viridiplantae</taxon>
        <taxon>Streptophyta</taxon>
        <taxon>Embryophyta</taxon>
        <taxon>Tracheophyta</taxon>
        <taxon>Spermatophyta</taxon>
        <taxon>Magnoliopsida</taxon>
        <taxon>eudicotyledons</taxon>
        <taxon>Gunneridae</taxon>
        <taxon>Pentapetalae</taxon>
        <taxon>rosids</taxon>
        <taxon>fabids</taxon>
        <taxon>Fabales</taxon>
        <taxon>Fabaceae</taxon>
        <taxon>Papilionoideae</taxon>
        <taxon>50 kb inversion clade</taxon>
        <taxon>NPAAA clade</taxon>
        <taxon>Hologalegina</taxon>
        <taxon>IRL clade</taxon>
        <taxon>Trifolieae</taxon>
        <taxon>Medicago</taxon>
    </lineage>
</organism>
<dbReference type="EnsemblPlants" id="AET00780">
    <property type="protein sequence ID" value="AET00780"/>
    <property type="gene ID" value="MTR_5g095830"/>
</dbReference>
<gene>
    <name evidence="3" type="ordered locus">MTR_5g095830</name>
</gene>
<feature type="compositionally biased region" description="Polar residues" evidence="1">
    <location>
        <begin position="18"/>
        <end position="33"/>
    </location>
</feature>
<proteinExistence type="predicted"/>
<evidence type="ECO:0000256" key="1">
    <source>
        <dbReference type="SAM" id="MobiDB-lite"/>
    </source>
</evidence>
<dbReference type="PANTHER" id="PTHR13318:SF106">
    <property type="entry name" value="F-BOX_LRR-REPEAT PROTEIN 2"/>
    <property type="match status" value="1"/>
</dbReference>
<name>G7KEF9_MEDTR</name>
<accession>A0A0C3XUU1</accession>